<dbReference type="FunFam" id="3.40.50.720:FF:000084">
    <property type="entry name" value="Short-chain dehydrogenase reductase"/>
    <property type="match status" value="1"/>
</dbReference>
<name>A0A562ZSM4_9BURK</name>
<dbReference type="PANTHER" id="PTHR42760">
    <property type="entry name" value="SHORT-CHAIN DEHYDROGENASES/REDUCTASES FAMILY MEMBER"/>
    <property type="match status" value="1"/>
</dbReference>
<dbReference type="AlphaFoldDB" id="A0A562ZSM4"/>
<dbReference type="GO" id="GO:0016616">
    <property type="term" value="F:oxidoreductase activity, acting on the CH-OH group of donors, NAD or NADP as acceptor"/>
    <property type="evidence" value="ECO:0007669"/>
    <property type="project" value="TreeGrafter"/>
</dbReference>
<dbReference type="EMBL" id="VOBQ01000008">
    <property type="protein sequence ID" value="TWO71407.1"/>
    <property type="molecule type" value="Genomic_DNA"/>
</dbReference>
<dbReference type="RefSeq" id="WP_145893018.1">
    <property type="nucleotide sequence ID" value="NZ_VOBQ01000008.1"/>
</dbReference>
<keyword evidence="4" id="KW-1185">Reference proteome</keyword>
<dbReference type="InterPro" id="IPR036291">
    <property type="entry name" value="NAD(P)-bd_dom_sf"/>
</dbReference>
<accession>A0A562ZSM4</accession>
<protein>
    <submittedName>
        <fullName evidence="3">SDR family oxidoreductase</fullName>
    </submittedName>
</protein>
<dbReference type="Gene3D" id="3.40.50.720">
    <property type="entry name" value="NAD(P)-binding Rossmann-like Domain"/>
    <property type="match status" value="1"/>
</dbReference>
<comment type="caution">
    <text evidence="3">The sequence shown here is derived from an EMBL/GenBank/DDBJ whole genome shotgun (WGS) entry which is preliminary data.</text>
</comment>
<evidence type="ECO:0000256" key="2">
    <source>
        <dbReference type="ARBA" id="ARBA00023002"/>
    </source>
</evidence>
<evidence type="ECO:0000313" key="4">
    <source>
        <dbReference type="Proteomes" id="UP000318199"/>
    </source>
</evidence>
<reference evidence="3 4" key="1">
    <citation type="submission" date="2019-07" db="EMBL/GenBank/DDBJ databases">
        <title>Caenimonas sedimenti sp. nov., isolated from activated sludge.</title>
        <authorList>
            <person name="Xu J."/>
        </authorList>
    </citation>
    <scope>NUCLEOTIDE SEQUENCE [LARGE SCALE GENOMIC DNA]</scope>
    <source>
        <strain evidence="3 4">HX-9-20</strain>
    </source>
</reference>
<gene>
    <name evidence="3" type="ORF">FN976_10830</name>
</gene>
<dbReference type="CDD" id="cd05233">
    <property type="entry name" value="SDR_c"/>
    <property type="match status" value="1"/>
</dbReference>
<comment type="similarity">
    <text evidence="1">Belongs to the short-chain dehydrogenases/reductases (SDR) family.</text>
</comment>
<dbReference type="OrthoDB" id="9803333at2"/>
<dbReference type="Proteomes" id="UP000318199">
    <property type="component" value="Unassembled WGS sequence"/>
</dbReference>
<evidence type="ECO:0000313" key="3">
    <source>
        <dbReference type="EMBL" id="TWO71407.1"/>
    </source>
</evidence>
<dbReference type="Pfam" id="PF13561">
    <property type="entry name" value="adh_short_C2"/>
    <property type="match status" value="1"/>
</dbReference>
<dbReference type="InterPro" id="IPR002347">
    <property type="entry name" value="SDR_fam"/>
</dbReference>
<dbReference type="PRINTS" id="PR00080">
    <property type="entry name" value="SDRFAMILY"/>
</dbReference>
<dbReference type="SUPFAM" id="SSF51735">
    <property type="entry name" value="NAD(P)-binding Rossmann-fold domains"/>
    <property type="match status" value="1"/>
</dbReference>
<dbReference type="PRINTS" id="PR00081">
    <property type="entry name" value="GDHRDH"/>
</dbReference>
<keyword evidence="2" id="KW-0560">Oxidoreductase</keyword>
<sequence length="258" mass="26372">MKLDFSGQVAVVTGGASGIGESCARVLAEAGAQVVVADRNEAAARAVAEAIGGAALALDVGEEQSVDALVAAVQARWGVPNVLVNSAGVLQRTLPPEELSLREWDFVARIDLRGTYLCCARFGAVMAKRGSGAIVNIASVAGMGSGPLHSYGPAKAGVINLTECLAAEWGPKGVRVNAVSPGFTHTPALEKGITTRTLETGAMTTHAALGRLIEPREIANAVAFLASDLASAITGINLPVDAGYLVATPWASYGGLRR</sequence>
<proteinExistence type="inferred from homology"/>
<evidence type="ECO:0000256" key="1">
    <source>
        <dbReference type="ARBA" id="ARBA00006484"/>
    </source>
</evidence>
<dbReference type="PANTHER" id="PTHR42760:SF115">
    <property type="entry name" value="3-OXOACYL-[ACYL-CARRIER-PROTEIN] REDUCTASE FABG"/>
    <property type="match status" value="1"/>
</dbReference>
<organism evidence="3 4">
    <name type="scientific">Caenimonas sedimenti</name>
    <dbReference type="NCBI Taxonomy" id="2596921"/>
    <lineage>
        <taxon>Bacteria</taxon>
        <taxon>Pseudomonadati</taxon>
        <taxon>Pseudomonadota</taxon>
        <taxon>Betaproteobacteria</taxon>
        <taxon>Burkholderiales</taxon>
        <taxon>Comamonadaceae</taxon>
        <taxon>Caenimonas</taxon>
    </lineage>
</organism>